<evidence type="ECO:0000259" key="10">
    <source>
        <dbReference type="Pfam" id="PF07992"/>
    </source>
</evidence>
<comment type="similarity">
    <text evidence="2">Belongs to the class-I pyridine nucleotide-disulfide oxidoreductase family.</text>
</comment>
<keyword evidence="7" id="KW-1015">Disulfide bond</keyword>
<dbReference type="InterPro" id="IPR023753">
    <property type="entry name" value="FAD/NAD-binding_dom"/>
</dbReference>
<dbReference type="InterPro" id="IPR016156">
    <property type="entry name" value="FAD/NAD-linked_Rdtase_dimer_sf"/>
</dbReference>
<evidence type="ECO:0000256" key="8">
    <source>
        <dbReference type="ARBA" id="ARBA00023284"/>
    </source>
</evidence>
<dbReference type="SUPFAM" id="SSF55424">
    <property type="entry name" value="FAD/NAD-linked reductases, dimerisation (C-terminal) domain"/>
    <property type="match status" value="1"/>
</dbReference>
<dbReference type="Proteomes" id="UP000678499">
    <property type="component" value="Unassembled WGS sequence"/>
</dbReference>
<dbReference type="FunFam" id="3.50.50.60:FF:000012">
    <property type="entry name" value="Thioredoxin reductase 1, cytoplasmic"/>
    <property type="match status" value="1"/>
</dbReference>
<dbReference type="InterPro" id="IPR046952">
    <property type="entry name" value="GSHR/TRXR-like"/>
</dbReference>
<dbReference type="AlphaFoldDB" id="A0A7R9C0X1"/>
<gene>
    <name evidence="12" type="ORF">NMOB1V02_LOCUS11906</name>
</gene>
<dbReference type="PRINTS" id="PR00411">
    <property type="entry name" value="PNDRDTASEI"/>
</dbReference>
<dbReference type="Pfam" id="PF02852">
    <property type="entry name" value="Pyr_redox_dim"/>
    <property type="match status" value="1"/>
</dbReference>
<dbReference type="InterPro" id="IPR040801">
    <property type="entry name" value="Ski2_N"/>
</dbReference>
<keyword evidence="8" id="KW-0676">Redox-active center</keyword>
<dbReference type="EMBL" id="OA889721">
    <property type="protein sequence ID" value="CAD7284299.1"/>
    <property type="molecule type" value="Genomic_DNA"/>
</dbReference>
<dbReference type="Gene3D" id="3.30.390.30">
    <property type="match status" value="1"/>
</dbReference>
<evidence type="ECO:0000256" key="5">
    <source>
        <dbReference type="ARBA" id="ARBA00022857"/>
    </source>
</evidence>
<feature type="non-terminal residue" evidence="12">
    <location>
        <position position="578"/>
    </location>
</feature>
<dbReference type="EMBL" id="CAJPEX010007684">
    <property type="protein sequence ID" value="CAG0924451.1"/>
    <property type="molecule type" value="Genomic_DNA"/>
</dbReference>
<keyword evidence="4" id="KW-0274">FAD</keyword>
<dbReference type="Gene3D" id="3.50.50.60">
    <property type="entry name" value="FAD/NAD(P)-binding domain"/>
    <property type="match status" value="2"/>
</dbReference>
<evidence type="ECO:0000256" key="2">
    <source>
        <dbReference type="ARBA" id="ARBA00007532"/>
    </source>
</evidence>
<dbReference type="GO" id="GO:0045454">
    <property type="term" value="P:cell redox homeostasis"/>
    <property type="evidence" value="ECO:0007669"/>
    <property type="project" value="InterPro"/>
</dbReference>
<dbReference type="GO" id="GO:0050660">
    <property type="term" value="F:flavin adenine dinucleotide binding"/>
    <property type="evidence" value="ECO:0007669"/>
    <property type="project" value="InterPro"/>
</dbReference>
<evidence type="ECO:0000259" key="9">
    <source>
        <dbReference type="Pfam" id="PF02852"/>
    </source>
</evidence>
<feature type="domain" description="Ski2 N-terminal" evidence="11">
    <location>
        <begin position="403"/>
        <end position="511"/>
    </location>
</feature>
<evidence type="ECO:0008006" key="14">
    <source>
        <dbReference type="Google" id="ProtNLM"/>
    </source>
</evidence>
<dbReference type="PANTHER" id="PTHR42737">
    <property type="entry name" value="GLUTATHIONE REDUCTASE"/>
    <property type="match status" value="1"/>
</dbReference>
<dbReference type="OrthoDB" id="5956163at2759"/>
<dbReference type="PRINTS" id="PR00368">
    <property type="entry name" value="FADPNR"/>
</dbReference>
<dbReference type="GO" id="GO:0034599">
    <property type="term" value="P:cellular response to oxidative stress"/>
    <property type="evidence" value="ECO:0007669"/>
    <property type="project" value="TreeGrafter"/>
</dbReference>
<evidence type="ECO:0000256" key="4">
    <source>
        <dbReference type="ARBA" id="ARBA00022827"/>
    </source>
</evidence>
<evidence type="ECO:0000313" key="12">
    <source>
        <dbReference type="EMBL" id="CAD7284299.1"/>
    </source>
</evidence>
<dbReference type="GO" id="GO:0004362">
    <property type="term" value="F:glutathione-disulfide reductase (NADPH) activity"/>
    <property type="evidence" value="ECO:0007669"/>
    <property type="project" value="TreeGrafter"/>
</dbReference>
<dbReference type="SUPFAM" id="SSF51905">
    <property type="entry name" value="FAD/NAD(P)-binding domain"/>
    <property type="match status" value="1"/>
</dbReference>
<feature type="domain" description="FAD/NAD(P)-binding" evidence="10">
    <location>
        <begin position="4"/>
        <end position="234"/>
    </location>
</feature>
<dbReference type="GO" id="GO:0005739">
    <property type="term" value="C:mitochondrion"/>
    <property type="evidence" value="ECO:0007669"/>
    <property type="project" value="TreeGrafter"/>
</dbReference>
<evidence type="ECO:0000313" key="13">
    <source>
        <dbReference type="Proteomes" id="UP000678499"/>
    </source>
</evidence>
<dbReference type="GO" id="GO:0006749">
    <property type="term" value="P:glutathione metabolic process"/>
    <property type="evidence" value="ECO:0007669"/>
    <property type="project" value="TreeGrafter"/>
</dbReference>
<accession>A0A7R9C0X1</accession>
<organism evidence="12">
    <name type="scientific">Notodromas monacha</name>
    <dbReference type="NCBI Taxonomy" id="399045"/>
    <lineage>
        <taxon>Eukaryota</taxon>
        <taxon>Metazoa</taxon>
        <taxon>Ecdysozoa</taxon>
        <taxon>Arthropoda</taxon>
        <taxon>Crustacea</taxon>
        <taxon>Oligostraca</taxon>
        <taxon>Ostracoda</taxon>
        <taxon>Podocopa</taxon>
        <taxon>Podocopida</taxon>
        <taxon>Cypridocopina</taxon>
        <taxon>Cypridoidea</taxon>
        <taxon>Cyprididae</taxon>
        <taxon>Notodromas</taxon>
    </lineage>
</organism>
<keyword evidence="3" id="KW-0285">Flavoprotein</keyword>
<comment type="cofactor">
    <cofactor evidence="1">
        <name>FAD</name>
        <dbReference type="ChEBI" id="CHEBI:57692"/>
    </cofactor>
</comment>
<sequence>ESFLKAKNVVIAVGGRPVYPDVEGAKENCITSDDVFTLKSPPGKSLIVGGSYVALETAGFLRGLGFDVTVMLRSIPLRGFDREIAKLIVQNMEARGVKFLRRCLPSGFRKDDGNVKVTWKDKDHTHDFSCKKDKFFTACPIICLFPAGLKTNCSFEKFIQGASHSEAFKTVMLAVGRRPVTDALNLSNAGVEVNTENGKLVGHDGESTNVNGIYAIGDVLDGRQELTPVAAQAGRLLADRVFGKDPSAKMDYSAVPTTVFTPLEYGCVGMSEEEAFGKFGEDNIEVYHAFYKPLEFYLPKIDAKQCYLKIITGREKPGKVLGLHFLGPNAGEVVQGFGVAMKAGLTKAILDRSVGIHPTNAEELVKPLVTKRSGADPALDENQELLEHEVDLQKLYLPYNDLPTSQYTKFKFFRDVASGEILELEEEFVAVHGSATNSTSLQREPAPVKKNVRGSVNNLPFWPGGFDNDLNSFLDVALKTEESKGANLDTLEPGELDSVAPGLAEGLNFYGPESLVSAGIRTHNKKDKKGRALGDNAQFDLTKLLADGDHPDWCFDDITKLGKEGKPAGTAKLKGMCA</sequence>
<dbReference type="FunFam" id="3.30.390.30:FF:000004">
    <property type="entry name" value="Thioredoxin reductase 1, cytoplasmic"/>
    <property type="match status" value="1"/>
</dbReference>
<name>A0A7R9C0X1_9CRUS</name>
<evidence type="ECO:0000256" key="7">
    <source>
        <dbReference type="ARBA" id="ARBA00023157"/>
    </source>
</evidence>
<evidence type="ECO:0000259" key="11">
    <source>
        <dbReference type="Pfam" id="PF17911"/>
    </source>
</evidence>
<dbReference type="InterPro" id="IPR004099">
    <property type="entry name" value="Pyr_nucl-diS_OxRdtase_dimer"/>
</dbReference>
<dbReference type="Pfam" id="PF17911">
    <property type="entry name" value="Ski2_N"/>
    <property type="match status" value="1"/>
</dbReference>
<dbReference type="InterPro" id="IPR036188">
    <property type="entry name" value="FAD/NAD-bd_sf"/>
</dbReference>
<proteinExistence type="inferred from homology"/>
<keyword evidence="13" id="KW-1185">Reference proteome</keyword>
<evidence type="ECO:0000256" key="3">
    <source>
        <dbReference type="ARBA" id="ARBA00022630"/>
    </source>
</evidence>
<dbReference type="GO" id="GO:0005829">
    <property type="term" value="C:cytosol"/>
    <property type="evidence" value="ECO:0007669"/>
    <property type="project" value="TreeGrafter"/>
</dbReference>
<keyword evidence="6" id="KW-0560">Oxidoreductase</keyword>
<dbReference type="PANTHER" id="PTHR42737:SF7">
    <property type="entry name" value="THIOREDOXIN-DISULFIDE REDUCTASE"/>
    <property type="match status" value="1"/>
</dbReference>
<reference evidence="12" key="1">
    <citation type="submission" date="2020-11" db="EMBL/GenBank/DDBJ databases">
        <authorList>
            <person name="Tran Van P."/>
        </authorList>
    </citation>
    <scope>NUCLEOTIDE SEQUENCE</scope>
</reference>
<keyword evidence="5" id="KW-0521">NADP</keyword>
<feature type="domain" description="Pyridine nucleotide-disulphide oxidoreductase dimerisation" evidence="9">
    <location>
        <begin position="255"/>
        <end position="366"/>
    </location>
</feature>
<evidence type="ECO:0000256" key="6">
    <source>
        <dbReference type="ARBA" id="ARBA00023002"/>
    </source>
</evidence>
<feature type="non-terminal residue" evidence="12">
    <location>
        <position position="1"/>
    </location>
</feature>
<evidence type="ECO:0000256" key="1">
    <source>
        <dbReference type="ARBA" id="ARBA00001974"/>
    </source>
</evidence>
<dbReference type="Pfam" id="PF07992">
    <property type="entry name" value="Pyr_redox_2"/>
    <property type="match status" value="1"/>
</dbReference>
<protein>
    <recommendedName>
        <fullName evidence="14">Thioredoxin reductase</fullName>
    </recommendedName>
</protein>